<comment type="caution">
    <text evidence="3">The sequence shown here is derived from an EMBL/GenBank/DDBJ whole genome shotgun (WGS) entry which is preliminary data.</text>
</comment>
<comment type="similarity">
    <text evidence="1 2">Belongs to the enoyl-CoA hydratase/isomerase family.</text>
</comment>
<name>A0A086Y518_9RHOB</name>
<proteinExistence type="inferred from homology"/>
<dbReference type="InterPro" id="IPR029045">
    <property type="entry name" value="ClpP/crotonase-like_dom_sf"/>
</dbReference>
<protein>
    <submittedName>
        <fullName evidence="3">Enoyl-CoA hydratase</fullName>
        <ecNumber evidence="3">4.2.1.17</ecNumber>
    </submittedName>
</protein>
<accession>A0A086Y518</accession>
<dbReference type="Proteomes" id="UP000028826">
    <property type="component" value="Unassembled WGS sequence"/>
</dbReference>
<evidence type="ECO:0000256" key="1">
    <source>
        <dbReference type="ARBA" id="ARBA00005254"/>
    </source>
</evidence>
<dbReference type="InterPro" id="IPR018376">
    <property type="entry name" value="Enoyl-CoA_hyd/isom_CS"/>
</dbReference>
<dbReference type="NCBIfam" id="NF046063">
    <property type="entry name" value="oxepin_alt"/>
    <property type="match status" value="1"/>
</dbReference>
<gene>
    <name evidence="3" type="ORF">CN97_17045</name>
</gene>
<dbReference type="AlphaFoldDB" id="A0A086Y518"/>
<evidence type="ECO:0000313" key="3">
    <source>
        <dbReference type="EMBL" id="KFI29368.1"/>
    </source>
</evidence>
<dbReference type="eggNOG" id="COG1024">
    <property type="taxonomic scope" value="Bacteria"/>
</dbReference>
<keyword evidence="3" id="KW-0456">Lyase</keyword>
<dbReference type="SUPFAM" id="SSF52096">
    <property type="entry name" value="ClpP/crotonase"/>
    <property type="match status" value="1"/>
</dbReference>
<dbReference type="EMBL" id="JGYG01000006">
    <property type="protein sequence ID" value="KFI29368.1"/>
    <property type="molecule type" value="Genomic_DNA"/>
</dbReference>
<organism evidence="3 4">
    <name type="scientific">Haematobacter massiliensis</name>
    <dbReference type="NCBI Taxonomy" id="195105"/>
    <lineage>
        <taxon>Bacteria</taxon>
        <taxon>Pseudomonadati</taxon>
        <taxon>Pseudomonadota</taxon>
        <taxon>Alphaproteobacteria</taxon>
        <taxon>Rhodobacterales</taxon>
        <taxon>Paracoccaceae</taxon>
        <taxon>Haematobacter</taxon>
    </lineage>
</organism>
<dbReference type="Gene3D" id="3.90.226.10">
    <property type="entry name" value="2-enoyl-CoA Hydratase, Chain A, domain 1"/>
    <property type="match status" value="1"/>
</dbReference>
<dbReference type="Pfam" id="PF00378">
    <property type="entry name" value="ECH_1"/>
    <property type="match status" value="1"/>
</dbReference>
<dbReference type="InterPro" id="IPR001753">
    <property type="entry name" value="Enoyl-CoA_hydra/iso"/>
</dbReference>
<dbReference type="NCBIfam" id="NF005700">
    <property type="entry name" value="PRK07511.1"/>
    <property type="match status" value="1"/>
</dbReference>
<evidence type="ECO:0000256" key="2">
    <source>
        <dbReference type="RuleBase" id="RU003707"/>
    </source>
</evidence>
<dbReference type="Gene3D" id="1.10.12.10">
    <property type="entry name" value="Lyase 2-enoyl-coa Hydratase, Chain A, domain 2"/>
    <property type="match status" value="1"/>
</dbReference>
<evidence type="ECO:0000313" key="4">
    <source>
        <dbReference type="Proteomes" id="UP000028826"/>
    </source>
</evidence>
<sequence length="262" mass="27277">MMAELRQERQGRVLLLTIDDPATRNALTPEVYRGGREAMALAASDPSIGAVVLTGAGPSFCSGGNLAGIGARRASGEAGIRGGIEELHDFIRAIRETPVPVIAAVEGWAAGAGFSLALACDMMVAARDARFMLAYVKVGLSPDGGATASLARMLPRQLLSEIAMEGGPVEPERLHTLGLVNELTDKGQALAAAMARAERLAAGPRDAIGTIKGLISTGQVLSFSDQLDRERDGFARNAVAPDAGEGIKAFLEKRSPRFGAAE</sequence>
<dbReference type="STRING" id="195105.CN97_17045"/>
<dbReference type="InterPro" id="IPR014748">
    <property type="entry name" value="Enoyl-CoA_hydra_C"/>
</dbReference>
<keyword evidence="4" id="KW-1185">Reference proteome</keyword>
<dbReference type="CDD" id="cd06558">
    <property type="entry name" value="crotonase-like"/>
    <property type="match status" value="1"/>
</dbReference>
<dbReference type="PANTHER" id="PTHR43459">
    <property type="entry name" value="ENOYL-COA HYDRATASE"/>
    <property type="match status" value="1"/>
</dbReference>
<reference evidence="3 4" key="1">
    <citation type="submission" date="2014-03" db="EMBL/GenBank/DDBJ databases">
        <title>Genome of Haematobacter massiliensis CCUG 47968.</title>
        <authorList>
            <person name="Wang D."/>
            <person name="Wang G."/>
        </authorList>
    </citation>
    <scope>NUCLEOTIDE SEQUENCE [LARGE SCALE GENOMIC DNA]</scope>
    <source>
        <strain evidence="3 4">CCUG 47968</strain>
    </source>
</reference>
<dbReference type="GO" id="GO:0004300">
    <property type="term" value="F:enoyl-CoA hydratase activity"/>
    <property type="evidence" value="ECO:0007669"/>
    <property type="project" value="UniProtKB-EC"/>
</dbReference>
<dbReference type="EC" id="4.2.1.17" evidence="3"/>
<dbReference type="PANTHER" id="PTHR43459:SF1">
    <property type="entry name" value="EG:BACN32G11.4 PROTEIN"/>
    <property type="match status" value="1"/>
</dbReference>
<dbReference type="PROSITE" id="PS00166">
    <property type="entry name" value="ENOYL_COA_HYDRATASE"/>
    <property type="match status" value="1"/>
</dbReference>